<accession>D9PFZ9</accession>
<keyword evidence="1" id="KW-0812">Transmembrane</keyword>
<gene>
    <name evidence="2" type="ORF">LDC_0444</name>
</gene>
<comment type="caution">
    <text evidence="2">The sequence shown here is derived from an EMBL/GenBank/DDBJ whole genome shotgun (WGS) entry which is preliminary data.</text>
</comment>
<reference evidence="2" key="2">
    <citation type="journal article" date="2011" name="Microb. Ecol.">
        <title>Taxonomic and Functional Metagenomic Profiling of the Microbial Community in the Anoxic Sediment of a Sub-saline Shallow Lake (Laguna de Carrizo, Central Spain).</title>
        <authorList>
            <person name="Ferrer M."/>
            <person name="Guazzaroni M.E."/>
            <person name="Richter M."/>
            <person name="Garcia-Salamanca A."/>
            <person name="Yarza P."/>
            <person name="Suarez-Suarez A."/>
            <person name="Solano J."/>
            <person name="Alcaide M."/>
            <person name="van Dillewijn P."/>
            <person name="Molina-Henares M.A."/>
            <person name="Lopez-Cortes N."/>
            <person name="Al-Ramahi Y."/>
            <person name="Guerrero C."/>
            <person name="Acosta A."/>
            <person name="de Eugenio L.I."/>
            <person name="Martinez V."/>
            <person name="Marques S."/>
            <person name="Rojo F."/>
            <person name="Santero E."/>
            <person name="Genilloud O."/>
            <person name="Perez-Perez J."/>
            <person name="Rossello-Mora R."/>
            <person name="Ramos J.L."/>
        </authorList>
    </citation>
    <scope>NUCLEOTIDE SEQUENCE</scope>
</reference>
<feature type="transmembrane region" description="Helical" evidence="1">
    <location>
        <begin position="97"/>
        <end position="119"/>
    </location>
</feature>
<keyword evidence="1" id="KW-0472">Membrane</keyword>
<protein>
    <submittedName>
        <fullName evidence="2">Uncharacterized protein</fullName>
    </submittedName>
</protein>
<evidence type="ECO:0000256" key="1">
    <source>
        <dbReference type="SAM" id="Phobius"/>
    </source>
</evidence>
<evidence type="ECO:0000313" key="2">
    <source>
        <dbReference type="EMBL" id="EFK97516.1"/>
    </source>
</evidence>
<keyword evidence="1" id="KW-1133">Transmembrane helix</keyword>
<name>D9PFZ9_9ZZZZ</name>
<dbReference type="AlphaFoldDB" id="D9PFZ9"/>
<dbReference type="EMBL" id="ADZX01000145">
    <property type="protein sequence ID" value="EFK97516.1"/>
    <property type="molecule type" value="Genomic_DNA"/>
</dbReference>
<reference evidence="2" key="1">
    <citation type="submission" date="2010-07" db="EMBL/GenBank/DDBJ databases">
        <authorList>
            <consortium name="CONSOLIDER consortium CSD2007-00005"/>
            <person name="Guazzaroni M.-E."/>
            <person name="Richter M."/>
            <person name="Garcia-Salamanca A."/>
            <person name="Yarza P."/>
            <person name="Ferrer M."/>
        </authorList>
    </citation>
    <scope>NUCLEOTIDE SEQUENCE</scope>
</reference>
<sequence length="128" mass="13797">MDIRDLPVCSGCGANIRQGEDCLNCGSSLNLTDAENSQNDVKLTDQPSVGFVAHNTSVRSGINSLFDRLIPADADLLSSGHEVNSSISEKKISKLKIAFTSVLALIFLSFLSVNVYALVIKSMFMLSR</sequence>
<organism evidence="2">
    <name type="scientific">sediment metagenome</name>
    <dbReference type="NCBI Taxonomy" id="749907"/>
    <lineage>
        <taxon>unclassified sequences</taxon>
        <taxon>metagenomes</taxon>
        <taxon>ecological metagenomes</taxon>
    </lineage>
</organism>
<proteinExistence type="predicted"/>